<keyword evidence="4" id="KW-0524">Neurogenesis</keyword>
<protein>
    <submittedName>
        <fullName evidence="9">Protein atonal-like</fullName>
    </submittedName>
</protein>
<gene>
    <name evidence="9" type="primary">LOC106457363</name>
</gene>
<evidence type="ECO:0000256" key="6">
    <source>
        <dbReference type="SAM" id="MobiDB-lite"/>
    </source>
</evidence>
<dbReference type="PANTHER" id="PTHR19290:SF162">
    <property type="entry name" value="TRANSCRIPTION FACTOR ATOH7"/>
    <property type="match status" value="1"/>
</dbReference>
<proteinExistence type="predicted"/>
<reference evidence="9" key="1">
    <citation type="submission" date="2025-08" db="UniProtKB">
        <authorList>
            <consortium name="RefSeq"/>
        </authorList>
    </citation>
    <scope>IDENTIFICATION</scope>
    <source>
        <tissue evidence="9">Muscle</tissue>
    </source>
</reference>
<feature type="compositionally biased region" description="Polar residues" evidence="6">
    <location>
        <begin position="57"/>
        <end position="66"/>
    </location>
</feature>
<name>A0ABM1B0E8_LIMPO</name>
<dbReference type="Gene3D" id="4.10.280.10">
    <property type="entry name" value="Helix-loop-helix DNA-binding domain"/>
    <property type="match status" value="1"/>
</dbReference>
<dbReference type="Pfam" id="PF00010">
    <property type="entry name" value="HLH"/>
    <property type="match status" value="1"/>
</dbReference>
<dbReference type="SMART" id="SM00353">
    <property type="entry name" value="HLH"/>
    <property type="match status" value="1"/>
</dbReference>
<dbReference type="InterPro" id="IPR036638">
    <property type="entry name" value="HLH_DNA-bd_sf"/>
</dbReference>
<dbReference type="SUPFAM" id="SSF47459">
    <property type="entry name" value="HLH, helix-loop-helix DNA-binding domain"/>
    <property type="match status" value="1"/>
</dbReference>
<sequence length="204" mass="22796">MDRFPISCGFSEQSSSDVQLLNEDSCPSEAADITLTESPKTSSSVSVGSPNVVTLGAPSSSEDTTSNPQVFTFLSEQQTDKLSETSFIKLSFECENYYLSRFRRTDFSGCAKLSNDSDVSVIEPNRPVQPRKNRSRVSPHPTAIRKRRLAANARERRRMNSLNIAFDRLREVVPSIGNDRKLSKYDTLQMAQSYITALSELLNK</sequence>
<evidence type="ECO:0000256" key="2">
    <source>
        <dbReference type="ARBA" id="ARBA00022473"/>
    </source>
</evidence>
<keyword evidence="3" id="KW-0221">Differentiation</keyword>
<keyword evidence="5" id="KW-0539">Nucleus</keyword>
<dbReference type="InterPro" id="IPR050359">
    <property type="entry name" value="bHLH_transcription_factors"/>
</dbReference>
<dbReference type="Proteomes" id="UP000694941">
    <property type="component" value="Unplaced"/>
</dbReference>
<evidence type="ECO:0000313" key="9">
    <source>
        <dbReference type="RefSeq" id="XP_013772229.1"/>
    </source>
</evidence>
<evidence type="ECO:0000313" key="8">
    <source>
        <dbReference type="Proteomes" id="UP000694941"/>
    </source>
</evidence>
<organism evidence="8 9">
    <name type="scientific">Limulus polyphemus</name>
    <name type="common">Atlantic horseshoe crab</name>
    <dbReference type="NCBI Taxonomy" id="6850"/>
    <lineage>
        <taxon>Eukaryota</taxon>
        <taxon>Metazoa</taxon>
        <taxon>Ecdysozoa</taxon>
        <taxon>Arthropoda</taxon>
        <taxon>Chelicerata</taxon>
        <taxon>Merostomata</taxon>
        <taxon>Xiphosura</taxon>
        <taxon>Limulidae</taxon>
        <taxon>Limulus</taxon>
    </lineage>
</organism>
<dbReference type="GeneID" id="106457363"/>
<accession>A0ABM1B0E8</accession>
<dbReference type="PROSITE" id="PS50888">
    <property type="entry name" value="BHLH"/>
    <property type="match status" value="1"/>
</dbReference>
<feature type="domain" description="BHLH" evidence="7">
    <location>
        <begin position="146"/>
        <end position="198"/>
    </location>
</feature>
<dbReference type="PANTHER" id="PTHR19290">
    <property type="entry name" value="BASIC HELIX-LOOP-HELIX PROTEIN NEUROGENIN-RELATED"/>
    <property type="match status" value="1"/>
</dbReference>
<evidence type="ECO:0000256" key="3">
    <source>
        <dbReference type="ARBA" id="ARBA00022782"/>
    </source>
</evidence>
<evidence type="ECO:0000256" key="4">
    <source>
        <dbReference type="ARBA" id="ARBA00022902"/>
    </source>
</evidence>
<evidence type="ECO:0000256" key="5">
    <source>
        <dbReference type="ARBA" id="ARBA00023242"/>
    </source>
</evidence>
<keyword evidence="2" id="KW-0217">Developmental protein</keyword>
<dbReference type="CDD" id="cd19715">
    <property type="entry name" value="bHLH_TS_amos_like"/>
    <property type="match status" value="1"/>
</dbReference>
<dbReference type="RefSeq" id="XP_013772229.1">
    <property type="nucleotide sequence ID" value="XM_013916775.1"/>
</dbReference>
<feature type="compositionally biased region" description="Low complexity" evidence="6">
    <location>
        <begin position="42"/>
        <end position="53"/>
    </location>
</feature>
<evidence type="ECO:0000256" key="1">
    <source>
        <dbReference type="ARBA" id="ARBA00004123"/>
    </source>
</evidence>
<evidence type="ECO:0000259" key="7">
    <source>
        <dbReference type="PROSITE" id="PS50888"/>
    </source>
</evidence>
<keyword evidence="8" id="KW-1185">Reference proteome</keyword>
<dbReference type="InterPro" id="IPR011598">
    <property type="entry name" value="bHLH_dom"/>
</dbReference>
<comment type="subcellular location">
    <subcellularLocation>
        <location evidence="1">Nucleus</location>
    </subcellularLocation>
</comment>
<feature type="region of interest" description="Disordered" evidence="6">
    <location>
        <begin position="29"/>
        <end position="66"/>
    </location>
</feature>